<protein>
    <submittedName>
        <fullName evidence="1">Uncharacterized protein</fullName>
    </submittedName>
</protein>
<name>A0ABR7EDB0_9FIRM</name>
<accession>A0ABR7EDB0</accession>
<dbReference type="RefSeq" id="WP_186856609.1">
    <property type="nucleotide sequence ID" value="NZ_JACOON010000001.1"/>
</dbReference>
<evidence type="ECO:0000313" key="2">
    <source>
        <dbReference type="Proteomes" id="UP000606889"/>
    </source>
</evidence>
<keyword evidence="2" id="KW-1185">Reference proteome</keyword>
<reference evidence="1 2" key="1">
    <citation type="submission" date="2020-08" db="EMBL/GenBank/DDBJ databases">
        <title>Genome public.</title>
        <authorList>
            <person name="Liu C."/>
            <person name="Sun Q."/>
        </authorList>
    </citation>
    <scope>NUCLEOTIDE SEQUENCE [LARGE SCALE GENOMIC DNA]</scope>
    <source>
        <strain evidence="1 2">NSJ-35</strain>
    </source>
</reference>
<sequence>MADESIGMADKAVKFPQMHASAIKENTFVFSFLGEKRISEGYYGTKI</sequence>
<organism evidence="1 2">
    <name type="scientific">Christensenella tenuis</name>
    <dbReference type="NCBI Taxonomy" id="2763033"/>
    <lineage>
        <taxon>Bacteria</taxon>
        <taxon>Bacillati</taxon>
        <taxon>Bacillota</taxon>
        <taxon>Clostridia</taxon>
        <taxon>Christensenellales</taxon>
        <taxon>Christensenellaceae</taxon>
        <taxon>Christensenella</taxon>
    </lineage>
</organism>
<comment type="caution">
    <text evidence="1">The sequence shown here is derived from an EMBL/GenBank/DDBJ whole genome shotgun (WGS) entry which is preliminary data.</text>
</comment>
<gene>
    <name evidence="1" type="ORF">H8S18_01885</name>
</gene>
<proteinExistence type="predicted"/>
<evidence type="ECO:0000313" key="1">
    <source>
        <dbReference type="EMBL" id="MBC5647089.1"/>
    </source>
</evidence>
<dbReference type="Proteomes" id="UP000606889">
    <property type="component" value="Unassembled WGS sequence"/>
</dbReference>
<dbReference type="EMBL" id="JACOON010000001">
    <property type="protein sequence ID" value="MBC5647089.1"/>
    <property type="molecule type" value="Genomic_DNA"/>
</dbReference>